<feature type="compositionally biased region" description="Basic and acidic residues" evidence="5">
    <location>
        <begin position="61"/>
        <end position="79"/>
    </location>
</feature>
<dbReference type="PANTHER" id="PTHR46007:SF11">
    <property type="entry name" value="MEDIATOR OF RNA POLYMERASE II TRANSCRIPTION SUBUNIT 12"/>
    <property type="match status" value="1"/>
</dbReference>
<dbReference type="PANTHER" id="PTHR46007">
    <property type="entry name" value="MEDIATOR OF RNA POLYMERASE II TRANSCRIPTION SUBUNIT 12"/>
    <property type="match status" value="1"/>
</dbReference>
<organism evidence="7 8">
    <name type="scientific">Trichogramma kaykai</name>
    <dbReference type="NCBI Taxonomy" id="54128"/>
    <lineage>
        <taxon>Eukaryota</taxon>
        <taxon>Metazoa</taxon>
        <taxon>Ecdysozoa</taxon>
        <taxon>Arthropoda</taxon>
        <taxon>Hexapoda</taxon>
        <taxon>Insecta</taxon>
        <taxon>Pterygota</taxon>
        <taxon>Neoptera</taxon>
        <taxon>Endopterygota</taxon>
        <taxon>Hymenoptera</taxon>
        <taxon>Apocrita</taxon>
        <taxon>Proctotrupomorpha</taxon>
        <taxon>Chalcidoidea</taxon>
        <taxon>Trichogrammatidae</taxon>
        <taxon>Trichogramma</taxon>
    </lineage>
</organism>
<keyword evidence="3" id="KW-0862">Zinc</keyword>
<dbReference type="EMBL" id="JBJJXI010000092">
    <property type="protein sequence ID" value="KAL3394203.1"/>
    <property type="molecule type" value="Genomic_DNA"/>
</dbReference>
<dbReference type="PROSITE" id="PS01360">
    <property type="entry name" value="ZF_MYND_1"/>
    <property type="match status" value="1"/>
</dbReference>
<feature type="region of interest" description="Disordered" evidence="5">
    <location>
        <begin position="812"/>
        <end position="859"/>
    </location>
</feature>
<dbReference type="Pfam" id="PF01753">
    <property type="entry name" value="zf-MYND"/>
    <property type="match status" value="1"/>
</dbReference>
<evidence type="ECO:0000313" key="7">
    <source>
        <dbReference type="EMBL" id="KAL3394203.1"/>
    </source>
</evidence>
<feature type="compositionally biased region" description="Low complexity" evidence="5">
    <location>
        <begin position="715"/>
        <end position="751"/>
    </location>
</feature>
<evidence type="ECO:0000259" key="6">
    <source>
        <dbReference type="PROSITE" id="PS50865"/>
    </source>
</evidence>
<feature type="region of interest" description="Disordered" evidence="5">
    <location>
        <begin position="715"/>
        <end position="757"/>
    </location>
</feature>
<dbReference type="SUPFAM" id="SSF144232">
    <property type="entry name" value="HIT/MYND zinc finger-like"/>
    <property type="match status" value="1"/>
</dbReference>
<feature type="compositionally biased region" description="Low complexity" evidence="5">
    <location>
        <begin position="812"/>
        <end position="838"/>
    </location>
</feature>
<proteinExistence type="predicted"/>
<feature type="region of interest" description="Disordered" evidence="5">
    <location>
        <begin position="329"/>
        <end position="349"/>
    </location>
</feature>
<name>A0ABD2WN26_9HYME</name>
<feature type="compositionally biased region" description="Polar residues" evidence="5">
    <location>
        <begin position="31"/>
        <end position="41"/>
    </location>
</feature>
<reference evidence="7 8" key="1">
    <citation type="journal article" date="2024" name="bioRxiv">
        <title>A reference genome for Trichogramma kaykai: A tiny desert-dwelling parasitoid wasp with competing sex-ratio distorters.</title>
        <authorList>
            <person name="Culotta J."/>
            <person name="Lindsey A.R."/>
        </authorList>
    </citation>
    <scope>NUCLEOTIDE SEQUENCE [LARGE SCALE GENOMIC DNA]</scope>
    <source>
        <strain evidence="7 8">KSX58</strain>
    </source>
</reference>
<protein>
    <recommendedName>
        <fullName evidence="6">MYND-type domain-containing protein</fullName>
    </recommendedName>
</protein>
<dbReference type="GO" id="GO:0008270">
    <property type="term" value="F:zinc ion binding"/>
    <property type="evidence" value="ECO:0007669"/>
    <property type="project" value="UniProtKB-KW"/>
</dbReference>
<keyword evidence="2 4" id="KW-0863">Zinc-finger</keyword>
<dbReference type="PROSITE" id="PS50865">
    <property type="entry name" value="ZF_MYND_2"/>
    <property type="match status" value="1"/>
</dbReference>
<evidence type="ECO:0000313" key="8">
    <source>
        <dbReference type="Proteomes" id="UP001627154"/>
    </source>
</evidence>
<feature type="compositionally biased region" description="Polar residues" evidence="5">
    <location>
        <begin position="940"/>
        <end position="950"/>
    </location>
</feature>
<keyword evidence="1" id="KW-0479">Metal-binding</keyword>
<comment type="caution">
    <text evidence="7">The sequence shown here is derived from an EMBL/GenBank/DDBJ whole genome shotgun (WGS) entry which is preliminary data.</text>
</comment>
<dbReference type="Proteomes" id="UP001627154">
    <property type="component" value="Unassembled WGS sequence"/>
</dbReference>
<dbReference type="InterPro" id="IPR051647">
    <property type="entry name" value="Mediator_comp_sub12"/>
</dbReference>
<evidence type="ECO:0000256" key="4">
    <source>
        <dbReference type="PROSITE-ProRule" id="PRU00134"/>
    </source>
</evidence>
<feature type="region of interest" description="Disordered" evidence="5">
    <location>
        <begin position="532"/>
        <end position="561"/>
    </location>
</feature>
<feature type="region of interest" description="Disordered" evidence="5">
    <location>
        <begin position="1"/>
        <end position="86"/>
    </location>
</feature>
<accession>A0ABD2WN26</accession>
<feature type="compositionally biased region" description="Low complexity" evidence="5">
    <location>
        <begin position="951"/>
        <end position="963"/>
    </location>
</feature>
<evidence type="ECO:0000256" key="2">
    <source>
        <dbReference type="ARBA" id="ARBA00022771"/>
    </source>
</evidence>
<feature type="compositionally biased region" description="Polar residues" evidence="5">
    <location>
        <begin position="339"/>
        <end position="349"/>
    </location>
</feature>
<evidence type="ECO:0000256" key="3">
    <source>
        <dbReference type="ARBA" id="ARBA00022833"/>
    </source>
</evidence>
<dbReference type="InterPro" id="IPR002893">
    <property type="entry name" value="Znf_MYND"/>
</dbReference>
<evidence type="ECO:0000256" key="1">
    <source>
        <dbReference type="ARBA" id="ARBA00022723"/>
    </source>
</evidence>
<feature type="region of interest" description="Disordered" evidence="5">
    <location>
        <begin position="940"/>
        <end position="966"/>
    </location>
</feature>
<dbReference type="AlphaFoldDB" id="A0ABD2WN26"/>
<feature type="domain" description="MYND-type" evidence="6">
    <location>
        <begin position="1015"/>
        <end position="1052"/>
    </location>
</feature>
<evidence type="ECO:0000256" key="5">
    <source>
        <dbReference type="SAM" id="MobiDB-lite"/>
    </source>
</evidence>
<dbReference type="Gene3D" id="6.10.140.2220">
    <property type="match status" value="1"/>
</dbReference>
<sequence length="1063" mass="119676">MFNKHYRGSPFSTESLLRCDEESSTRRNWSRIDQQPPNASEQQQQQQQATKMVPPLKLKKLSREDDHSHRGPSIEREETSTPSSSVGEYCIITPERSDQQQQQQQQHSAQTVVLASDKTTSNDCASSDHEDCAAKSIEITIPSMPELGINEQRTDRISVPQESAKPFIVKYTIANDGQFSRLMPINFQPVSVVQTSPITNKLADPDAKSDKLEHDQNSNLISSMPIISQDSRNASKTHSKPGEIAQANGDWHKRKHWLRDKLRDHLASVLEIRRKLPPDQESKIEECEERIERITDLLKKLNEFKTQESFDKFFQEDIIEEFLQKDEEKCDERRDDTSITESSNSTTDEVFSELQHLGVKVSSTDAETNRNVTTNSGIRSSEVIMDNNRTTMNLEKASANGYVVNSSSPRSVIVDARPTSNSVASPTSMPTKPKGYSSFMIEELTATAHQPTAVRSQQQHQVCLPLNSPREALIASTAWLGNEHQQHQPQLNSMTDVVAQSYTYNRVVQQSQMMQEESKKLPCKRPTLDDVSVSTSLVDKKKRKKVNDPAAPPMSQWPTSGYMQTHAPYNKTMLNNLQLQRMHNSMNNPTLRYPVSSSDVGLWSPAIMVYPHNEIHSQQQQQPINEPLVHRVVDYKIMDQQQQAQTKTARPLQEYQQQMSSEFVMNVHRAHESEQQTAGGIYKGGPVDLVNNNFANTPAGHWAVVAAEQQQARAASYHQQQQQHQQQQHQQQQHQQQQQQQQQQQHQQQQQEQTSGLATTSGLYRRQPTHIPNYSSKLGSAIYSGKNRGAPIMSYNNLYPYHPHPTTVYGNLLPSSLESSPASSTSSTSTPASTTSTPRVPPLIPLGSNSASNNSATNNDINQISTAMILDKQRYYQQQRWNNDLADQRLGRLLAAPNFAEQRIQQQQQSQQKQQVKVDVSSGIFKTPESNVIYANSSRSSTCSTAQPMGSTSSSHSSLYSSSTQIPTQNSLSRNYVSSTVVNSAATEGNISNYDKQSPTPSLIEAHRSSSFFRCFYCNVEGAKFECLGCESVAYCNEVCQKQHWSIHVTQCRKIMPKLKKVD</sequence>
<feature type="compositionally biased region" description="Low complexity" evidence="5">
    <location>
        <begin position="848"/>
        <end position="859"/>
    </location>
</feature>
<gene>
    <name evidence="7" type="ORF">TKK_011246</name>
</gene>
<keyword evidence="8" id="KW-1185">Reference proteome</keyword>